<sequence>MAENKTKPTGVSPTKFINELEDPQQRKDCKQLVKMMKSATGEKAVMWGPSIVGFGAYHYKYASGHEGDMMIVGFAPRKSQLSLYLSCDIQQSADLLAKLGKHKTGKGCLYIKKLEDVDQDVLTALIQRGIDEVEQKHPQT</sequence>
<evidence type="ECO:0000313" key="3">
    <source>
        <dbReference type="Proteomes" id="UP000238322"/>
    </source>
</evidence>
<evidence type="ECO:0000313" key="2">
    <source>
        <dbReference type="EMBL" id="PQO36020.1"/>
    </source>
</evidence>
<organism evidence="2 3">
    <name type="scientific">Blastopirellula marina</name>
    <dbReference type="NCBI Taxonomy" id="124"/>
    <lineage>
        <taxon>Bacteria</taxon>
        <taxon>Pseudomonadati</taxon>
        <taxon>Planctomycetota</taxon>
        <taxon>Planctomycetia</taxon>
        <taxon>Pirellulales</taxon>
        <taxon>Pirellulaceae</taxon>
        <taxon>Blastopirellula</taxon>
    </lineage>
</organism>
<accession>A0A2S8FVF1</accession>
<dbReference type="RefSeq" id="WP_105329309.1">
    <property type="nucleotide sequence ID" value="NZ_PUHY01000006.1"/>
</dbReference>
<evidence type="ECO:0000259" key="1">
    <source>
        <dbReference type="Pfam" id="PF08818"/>
    </source>
</evidence>
<dbReference type="AlphaFoldDB" id="A0A2S8FVF1"/>
<name>A0A2S8FVF1_9BACT</name>
<proteinExistence type="predicted"/>
<gene>
    <name evidence="2" type="ORF">C5Y83_08825</name>
</gene>
<feature type="domain" description="YdhG-like" evidence="1">
    <location>
        <begin position="25"/>
        <end position="128"/>
    </location>
</feature>
<dbReference type="Gene3D" id="3.90.1150.200">
    <property type="match status" value="1"/>
</dbReference>
<dbReference type="Pfam" id="PF08818">
    <property type="entry name" value="DUF1801"/>
    <property type="match status" value="1"/>
</dbReference>
<dbReference type="EMBL" id="PUHY01000006">
    <property type="protein sequence ID" value="PQO36020.1"/>
    <property type="molecule type" value="Genomic_DNA"/>
</dbReference>
<protein>
    <recommendedName>
        <fullName evidence="1">YdhG-like domain-containing protein</fullName>
    </recommendedName>
</protein>
<reference evidence="2 3" key="1">
    <citation type="submission" date="2018-02" db="EMBL/GenBank/DDBJ databases">
        <title>Comparative genomes isolates from brazilian mangrove.</title>
        <authorList>
            <person name="Araujo J.E."/>
            <person name="Taketani R.G."/>
            <person name="Silva M.C.P."/>
            <person name="Loureco M.V."/>
            <person name="Andreote F.D."/>
        </authorList>
    </citation>
    <scope>NUCLEOTIDE SEQUENCE [LARGE SCALE GENOMIC DNA]</scope>
    <source>
        <strain evidence="2 3">Hex-1 MGV</strain>
    </source>
</reference>
<dbReference type="SUPFAM" id="SSF159888">
    <property type="entry name" value="YdhG-like"/>
    <property type="match status" value="1"/>
</dbReference>
<dbReference type="OrthoDB" id="5951444at2"/>
<dbReference type="Proteomes" id="UP000238322">
    <property type="component" value="Unassembled WGS sequence"/>
</dbReference>
<dbReference type="InterPro" id="IPR014922">
    <property type="entry name" value="YdhG-like"/>
</dbReference>
<comment type="caution">
    <text evidence="2">The sequence shown here is derived from an EMBL/GenBank/DDBJ whole genome shotgun (WGS) entry which is preliminary data.</text>
</comment>